<name>A0A0L0NXW2_CANAR</name>
<gene>
    <name evidence="2" type="ORF">QG37_04323</name>
</gene>
<evidence type="ECO:0000313" key="2">
    <source>
        <dbReference type="EMBL" id="KND98838.1"/>
    </source>
</evidence>
<dbReference type="VEuPathDB" id="FungiDB:CJJ09_003420"/>
<organism evidence="2 3">
    <name type="scientific">Candidozyma auris</name>
    <name type="common">Yeast</name>
    <name type="synonym">Candida auris</name>
    <dbReference type="NCBI Taxonomy" id="498019"/>
    <lineage>
        <taxon>Eukaryota</taxon>
        <taxon>Fungi</taxon>
        <taxon>Dikarya</taxon>
        <taxon>Ascomycota</taxon>
        <taxon>Saccharomycotina</taxon>
        <taxon>Pichiomycetes</taxon>
        <taxon>Metschnikowiaceae</taxon>
        <taxon>Candidozyma</taxon>
    </lineage>
</organism>
<dbReference type="VEuPathDB" id="FungiDB:QG37_04323"/>
<reference evidence="3" key="1">
    <citation type="journal article" date="2015" name="BMC Genomics">
        <title>Draft genome of a commonly misdiagnosed multidrug resistant pathogen Candida auris.</title>
        <authorList>
            <person name="Chatterjee S."/>
            <person name="Alampalli S.V."/>
            <person name="Nageshan R.K."/>
            <person name="Chettiar S.T."/>
            <person name="Joshi S."/>
            <person name="Tatu U.S."/>
        </authorList>
    </citation>
    <scope>NUCLEOTIDE SEQUENCE [LARGE SCALE GENOMIC DNA]</scope>
    <source>
        <strain evidence="3">6684</strain>
    </source>
</reference>
<protein>
    <submittedName>
        <fullName evidence="2">Uncharacterized protein</fullName>
    </submittedName>
</protein>
<dbReference type="VEuPathDB" id="FungiDB:CJI97_001442"/>
<feature type="region of interest" description="Disordered" evidence="1">
    <location>
        <begin position="625"/>
        <end position="648"/>
    </location>
</feature>
<dbReference type="EMBL" id="LGST01000030">
    <property type="protein sequence ID" value="KND98838.1"/>
    <property type="molecule type" value="Genomic_DNA"/>
</dbReference>
<dbReference type="PANTHER" id="PTHR39214:SF1">
    <property type="entry name" value="MICROBODY (PEROXISOME) BIOGENESIS PROTEIN PEROXIN 8 (EUROFUNG)"/>
    <property type="match status" value="1"/>
</dbReference>
<evidence type="ECO:0000313" key="3">
    <source>
        <dbReference type="Proteomes" id="UP000037122"/>
    </source>
</evidence>
<dbReference type="VEuPathDB" id="FungiDB:CJI96_0003010"/>
<evidence type="ECO:0000256" key="1">
    <source>
        <dbReference type="SAM" id="MobiDB-lite"/>
    </source>
</evidence>
<proteinExistence type="predicted"/>
<dbReference type="PANTHER" id="PTHR39214">
    <property type="entry name" value="MICROBODY (PEROXISOME) BIOGENESIS PROTEIN PEROXIN 8 (EUROFUNG)"/>
    <property type="match status" value="1"/>
</dbReference>
<comment type="caution">
    <text evidence="2">The sequence shown here is derived from an EMBL/GenBank/DDBJ whole genome shotgun (WGS) entry which is preliminary data.</text>
</comment>
<sequence>MPPKTSYKQYVDAGLVAPLADSMGQGPLDLDYLINTLRNPTPDTNVQKVLGYIYHYLPYVKYEHNLRLVFSSFLNNTVCFSNQPPLFEENYLIIEVFKLITDKKLKVSQPTLPIKTFYEVIGKELQSFVAYNPPQNAWKVLPIISGIALSNEVRDHLYTSTNVIQYKWFFSEWDKDMDSLFKYALRFSLSTAVSPDVRNLTLLSLALKYNRHEDLLQYVGRVDPGFLINSIVDLIFAPADHSAYVYIKFALIDPKDLNAEQRLNALVNAKPVVKHLNRLSFILESLLQELPHTPTAFEVVLAVSAKIKVFMRDLNHFTQSSRLLNHDLSENPSEPFHQAFWYLMKGILFAQVIIFQGILTRFISAKNHNIGFFAQLFKSSKILGDIEREYYQICLQIIHTLYYAHFILMSIGQGGFDGYNFIYYLSIEILLHNRRGVELETFMRQLVGSYQEINLHPDALNRDYVARCKVLFVCGLWENYLQQLAKKDPQTVDFIFQIAFSITQNPGVADRELIEAVHSVLLVYFSSLKDKDSDLTRELQYFELLVNQFPSVLSANQLSVAVETLGKKIMSNPIKYDDRAHYKDSADEFLEFVYDKCAQTPPGIPVRKSRNHTFSSAQPVTEIDASSTLSQIGEDDQEKEDIVERNKRKKPKDLPAFKLGITAQGSSGQEHFQTRSEPETSREAVILAFFNIIPYLPLSLFVPWLHKIWGLVRASNPNEMPFLTERLWKVLSENLDLNRCEIAYGWWYEYIAAVEQDSSFKLSQAKL</sequence>
<dbReference type="Proteomes" id="UP000037122">
    <property type="component" value="Unassembled WGS sequence"/>
</dbReference>
<dbReference type="VEuPathDB" id="FungiDB:B9J08_001164"/>
<accession>A0A0L0NXW2</accession>
<dbReference type="VEuPathDB" id="FungiDB:CJJ07_004281"/>
<dbReference type="InterPro" id="IPR055334">
    <property type="entry name" value="PEX8-like"/>
</dbReference>
<dbReference type="AlphaFoldDB" id="A0A0L0NXW2"/>